<dbReference type="PROSITE" id="PS50297">
    <property type="entry name" value="ANK_REP_REGION"/>
    <property type="match status" value="2"/>
</dbReference>
<accession>A0A366R3C7</accession>
<dbReference type="InterPro" id="IPR056884">
    <property type="entry name" value="NPHP3-like_N"/>
</dbReference>
<comment type="caution">
    <text evidence="6">The sequence shown here is derived from an EMBL/GenBank/DDBJ whole genome shotgun (WGS) entry which is preliminary data.</text>
</comment>
<evidence type="ECO:0000313" key="7">
    <source>
        <dbReference type="Proteomes" id="UP000253153"/>
    </source>
</evidence>
<dbReference type="Pfam" id="PF24883">
    <property type="entry name" value="NPHP3_N"/>
    <property type="match status" value="1"/>
</dbReference>
<dbReference type="AlphaFoldDB" id="A0A366R3C7"/>
<feature type="compositionally biased region" description="Basic and acidic residues" evidence="3">
    <location>
        <begin position="220"/>
        <end position="243"/>
    </location>
</feature>
<protein>
    <submittedName>
        <fullName evidence="6">Uncharacterized protein</fullName>
    </submittedName>
</protein>
<dbReference type="OrthoDB" id="7464126at2759"/>
<dbReference type="SUPFAM" id="SSF48403">
    <property type="entry name" value="Ankyrin repeat"/>
    <property type="match status" value="1"/>
</dbReference>
<feature type="repeat" description="ANK" evidence="2">
    <location>
        <begin position="1046"/>
        <end position="1080"/>
    </location>
</feature>
<dbReference type="InterPro" id="IPR002110">
    <property type="entry name" value="Ankyrin_rpt"/>
</dbReference>
<dbReference type="InterPro" id="IPR027417">
    <property type="entry name" value="P-loop_NTPase"/>
</dbReference>
<dbReference type="Pfam" id="PF12796">
    <property type="entry name" value="Ank_2"/>
    <property type="match status" value="2"/>
</dbReference>
<dbReference type="RefSeq" id="XP_031012482.1">
    <property type="nucleotide sequence ID" value="XM_031163448.1"/>
</dbReference>
<dbReference type="Proteomes" id="UP000253153">
    <property type="component" value="Unassembled WGS sequence"/>
</dbReference>
<dbReference type="InterPro" id="IPR056125">
    <property type="entry name" value="DUF7708"/>
</dbReference>
<organism evidence="6 7">
    <name type="scientific">Fusarium coffeatum</name>
    <dbReference type="NCBI Taxonomy" id="231269"/>
    <lineage>
        <taxon>Eukaryota</taxon>
        <taxon>Fungi</taxon>
        <taxon>Dikarya</taxon>
        <taxon>Ascomycota</taxon>
        <taxon>Pezizomycotina</taxon>
        <taxon>Sordariomycetes</taxon>
        <taxon>Hypocreomycetidae</taxon>
        <taxon>Hypocreales</taxon>
        <taxon>Nectriaceae</taxon>
        <taxon>Fusarium</taxon>
        <taxon>Fusarium incarnatum-equiseti species complex</taxon>
    </lineage>
</organism>
<feature type="repeat" description="ANK" evidence="2">
    <location>
        <begin position="976"/>
        <end position="1008"/>
    </location>
</feature>
<dbReference type="InterPro" id="IPR036770">
    <property type="entry name" value="Ankyrin_rpt-contain_sf"/>
</dbReference>
<dbReference type="Pfam" id="PF24809">
    <property type="entry name" value="DUF7708"/>
    <property type="match status" value="1"/>
</dbReference>
<gene>
    <name evidence="6" type="ORF">FIESC28_09311</name>
</gene>
<feature type="domain" description="DUF7708" evidence="4">
    <location>
        <begin position="81"/>
        <end position="220"/>
    </location>
</feature>
<keyword evidence="2" id="KW-0040">ANK repeat</keyword>
<name>A0A366R3C7_9HYPO</name>
<evidence type="ECO:0000259" key="4">
    <source>
        <dbReference type="Pfam" id="PF24809"/>
    </source>
</evidence>
<evidence type="ECO:0000256" key="1">
    <source>
        <dbReference type="ARBA" id="ARBA00022737"/>
    </source>
</evidence>
<dbReference type="GeneID" id="41998744"/>
<dbReference type="SUPFAM" id="SSF52540">
    <property type="entry name" value="P-loop containing nucleoside triphosphate hydrolases"/>
    <property type="match status" value="1"/>
</dbReference>
<evidence type="ECO:0000259" key="5">
    <source>
        <dbReference type="Pfam" id="PF24883"/>
    </source>
</evidence>
<dbReference type="EMBL" id="QKXC01000228">
    <property type="protein sequence ID" value="RBR10780.1"/>
    <property type="molecule type" value="Genomic_DNA"/>
</dbReference>
<dbReference type="SMART" id="SM00248">
    <property type="entry name" value="ANK"/>
    <property type="match status" value="7"/>
</dbReference>
<dbReference type="PANTHER" id="PTHR10039:SF10">
    <property type="entry name" value="NACHT DOMAIN-CONTAINING PROTEIN"/>
    <property type="match status" value="1"/>
</dbReference>
<keyword evidence="1" id="KW-0677">Repeat</keyword>
<feature type="domain" description="Nephrocystin 3-like N-terminal" evidence="5">
    <location>
        <begin position="304"/>
        <end position="465"/>
    </location>
</feature>
<proteinExistence type="predicted"/>
<reference evidence="6 7" key="1">
    <citation type="submission" date="2018-06" db="EMBL/GenBank/DDBJ databases">
        <title>Fusarium incarnatum-equiseti species complex species 28.</title>
        <authorList>
            <person name="Gardiner D.M."/>
        </authorList>
    </citation>
    <scope>NUCLEOTIDE SEQUENCE [LARGE SCALE GENOMIC DNA]</scope>
    <source>
        <strain evidence="6 7">FIESC_28</strain>
    </source>
</reference>
<evidence type="ECO:0000256" key="2">
    <source>
        <dbReference type="PROSITE-ProRule" id="PRU00023"/>
    </source>
</evidence>
<keyword evidence="7" id="KW-1185">Reference proteome</keyword>
<dbReference type="PANTHER" id="PTHR10039">
    <property type="entry name" value="AMELOGENIN"/>
    <property type="match status" value="1"/>
</dbReference>
<dbReference type="Gene3D" id="1.25.40.20">
    <property type="entry name" value="Ankyrin repeat-containing domain"/>
    <property type="match status" value="1"/>
</dbReference>
<sequence>MELIARAARSAVAVPNLADEILQNAINSFRTALTPEQLAEFNSIQSVPDTDAVLVFTAELDLRRQSQKGKSIASRLFPVLQAVHSFIGVIDTYVSSNPTIAALVWGSVKITIQIMLNAASYYEAFAELFMNLGTVCPRFDQYQALFPTSTRLQEALCNFNASIIRCCQRVIQMPKGSSGWTSPLNPLNPTFWQSFQQSFEPNLKELRDNSKNVEKEIRLAQAESDHRNRELQKLENGEAEKSRRSMGHFMSRTETRFDKMHQSQLARDVEMERERRQRLLDSLSTHDYMKPLKQARQKRYPQSAGWIFGTHEFKRWAAAETSPLLWCSGKMGSGKTILAASVIDFLLTERSQHKRTVTFFFSRFDDPESLRAEVILRAVARQMVNVEDISSDTKVALEETQNANGDVLKRVTQLLGFLLTQKRQPTWIVIDGIDEWPRDERHELIEALSSILAAGSAIKLFATSRDYPDSITQKAFPSLHRMSMNCSEAQRGMAQLVDQAVQKCLDAEELLVKDKELIADIKKTLTQNADGMILWVTLVLRDLCVQPNNEKIRDAISLKNLPKSLADVFNRALVRIISEGKEETIQAILPWIVAAKQPLSLSQLQECCLIRVLQKYSIEDRYLNGIHLIDCWFQGLVEVDYETKTVHFIHSSVQKFFLTAPIKSAFNDFYINMDEADRYIGEIVVTYLNFNDFKNTLTRQRQALPPISPEEICQQALSNEFGWRNFLLRGRGARTADIDGTIAACTPASGIAFHETMVFHHPFLSYATAHWLSHSAKFDHQQCLVWHLWTSMVINGHLLAASPVSEEHHQAIDEVLINWAMSTEHSALLHIVITFKTLFAQFRTAMFEYAIDKKDVELLSHMLETDIEGSELSGWCCRAAHCGHVEIMKVFVNAGVDLDGGNGRPEKRPLMEAIKAGQFETMEYLLGEGINPDLPTRSYRNALEQAVDLGGYKGVQACEILIRAGTHIDDTELSGYSMTALQRACRTSQEEVTNLLLRAGANPDTSHIPPFGSGVTPLGLSIQNRDIKIINLLLASGADVNRRPSGGFTPLRTACSLMHPRLDIVELLINAGADMNEEQSFELLKMAVRRKCGDLVKLLIREGATVKRYVGRVDDTPLAIAAREGLFEIMHILLDGGVQVVYSQPILELIPRELQNGEEYKRISKRLCESSR</sequence>
<feature type="repeat" description="ANK" evidence="2">
    <location>
        <begin position="1013"/>
        <end position="1045"/>
    </location>
</feature>
<feature type="region of interest" description="Disordered" evidence="3">
    <location>
        <begin position="220"/>
        <end position="246"/>
    </location>
</feature>
<evidence type="ECO:0000313" key="6">
    <source>
        <dbReference type="EMBL" id="RBR10780.1"/>
    </source>
</evidence>
<dbReference type="PROSITE" id="PS50088">
    <property type="entry name" value="ANK_REPEAT"/>
    <property type="match status" value="3"/>
</dbReference>
<evidence type="ECO:0000256" key="3">
    <source>
        <dbReference type="SAM" id="MobiDB-lite"/>
    </source>
</evidence>
<dbReference type="Gene3D" id="3.40.50.300">
    <property type="entry name" value="P-loop containing nucleotide triphosphate hydrolases"/>
    <property type="match status" value="1"/>
</dbReference>